<name>A0ABX1TV82_9PROT</name>
<dbReference type="PANTHER" id="PTHR30441">
    <property type="entry name" value="DUF748 DOMAIN-CONTAINING PROTEIN"/>
    <property type="match status" value="1"/>
</dbReference>
<keyword evidence="2" id="KW-0472">Membrane</keyword>
<evidence type="ECO:0000313" key="3">
    <source>
        <dbReference type="EMBL" id="NMQ28181.1"/>
    </source>
</evidence>
<feature type="region of interest" description="Disordered" evidence="1">
    <location>
        <begin position="133"/>
        <end position="197"/>
    </location>
</feature>
<dbReference type="EMBL" id="SPMY01000028">
    <property type="protein sequence ID" value="NMQ28181.1"/>
    <property type="molecule type" value="Genomic_DNA"/>
</dbReference>
<sequence>MSGFPRTATKCTMPIVRKTRKTPLLLAEHDASAKMDPDQIDYELIYAKTTSGEEAMLQRTRVVQRNLRMVLILVDGNATVAELCDKTGNQQLTLSALLELENDGFIERRVEEDSVWTRGRRLAQQIKARTAQPLSEFSTFGKRTERSPRRHSLPDAEVTRLIPAPEESPKRFSLAATSSPPLAPSLPPRNSVPGPESRTVFFNKEEEVSAAPTAPPENIVEQAPSSFVARVKALLGGGTDDAREGEGPDLKSLQGRRLAMTWPMATMLGSALLSALLVLTAFFFPYSRYLPTVESALAETTGQKISIEEMRVTIYPRPGLLLANVRVGNAAGEELIQIAELRLRPDLGTLFSPRIAFTEMELRNLDLSAKALTGLSRMFAATARESAKFGAQRVTISDANISFAGLGFDDLSGELALSADGLLESVSLKSADRSLQIEAKPAAAQLTLTAEGRAWRPSPNSPYRFDSFSFTGDVDGPRFVIKDMDLRIFSGRISGTVILHGDGPPAITGEIAFERISAKRFGAALGVGEQFDGDLAGDLRFSANSETWSTIARSIYAQGSFTVNRGSLGGIDLPEAVRRFSDNPATLGGATRFEQLTGAISLTPERYRFSRLLLHAGTMQSTGQIEVNNDLQLRGRMAVQMRGRADPTIPILISGSLKTPLLESN</sequence>
<reference evidence="3 4" key="1">
    <citation type="submission" date="2019-03" db="EMBL/GenBank/DDBJ databases">
        <title>Metabolic reconstructions from genomes of highly enriched 'Candidatus Accumulibacter' and 'Candidatus Competibacter' bioreactor populations.</title>
        <authorList>
            <person name="Annavajhala M.K."/>
            <person name="Welles L."/>
            <person name="Abbas B."/>
            <person name="Sorokin D."/>
            <person name="Park H."/>
            <person name="Van Loosdrecht M."/>
            <person name="Chandran K."/>
        </authorList>
    </citation>
    <scope>NUCLEOTIDE SEQUENCE [LARGE SCALE GENOMIC DNA]</scope>
    <source>
        <strain evidence="3 4">SBR_S</strain>
    </source>
</reference>
<proteinExistence type="predicted"/>
<gene>
    <name evidence="3" type="ORF">E4Q23_10710</name>
</gene>
<protein>
    <recommendedName>
        <fullName evidence="5">AsmA-like C-terminal domain-containing protein</fullName>
    </recommendedName>
</protein>
<evidence type="ECO:0000256" key="2">
    <source>
        <dbReference type="SAM" id="Phobius"/>
    </source>
</evidence>
<evidence type="ECO:0008006" key="5">
    <source>
        <dbReference type="Google" id="ProtNLM"/>
    </source>
</evidence>
<dbReference type="PANTHER" id="PTHR30441:SF4">
    <property type="entry name" value="PROTEIN ASMA"/>
    <property type="match status" value="1"/>
</dbReference>
<evidence type="ECO:0000256" key="1">
    <source>
        <dbReference type="SAM" id="MobiDB-lite"/>
    </source>
</evidence>
<dbReference type="Proteomes" id="UP000749010">
    <property type="component" value="Unassembled WGS sequence"/>
</dbReference>
<keyword evidence="2" id="KW-0812">Transmembrane</keyword>
<evidence type="ECO:0000313" key="4">
    <source>
        <dbReference type="Proteomes" id="UP000749010"/>
    </source>
</evidence>
<comment type="caution">
    <text evidence="3">The sequence shown here is derived from an EMBL/GenBank/DDBJ whole genome shotgun (WGS) entry which is preliminary data.</text>
</comment>
<keyword evidence="4" id="KW-1185">Reference proteome</keyword>
<keyword evidence="2" id="KW-1133">Transmembrane helix</keyword>
<feature type="transmembrane region" description="Helical" evidence="2">
    <location>
        <begin position="261"/>
        <end position="284"/>
    </location>
</feature>
<accession>A0ABX1TV82</accession>
<organism evidence="3 4">
    <name type="scientific">Candidatus Accumulibacter phosphatis</name>
    <dbReference type="NCBI Taxonomy" id="327160"/>
    <lineage>
        <taxon>Bacteria</taxon>
        <taxon>Pseudomonadati</taxon>
        <taxon>Pseudomonadota</taxon>
        <taxon>Betaproteobacteria</taxon>
        <taxon>Candidatus Accumulibacter</taxon>
    </lineage>
</organism>
<feature type="compositionally biased region" description="Basic and acidic residues" evidence="1">
    <location>
        <begin position="142"/>
        <end position="158"/>
    </location>
</feature>
<dbReference type="InterPro" id="IPR052894">
    <property type="entry name" value="AsmA-related"/>
</dbReference>